<gene>
    <name evidence="1" type="ORF">CEUTPL_LOCUS13641</name>
</gene>
<dbReference type="Proteomes" id="UP001152799">
    <property type="component" value="Chromosome 9"/>
</dbReference>
<evidence type="ECO:0000313" key="2">
    <source>
        <dbReference type="Proteomes" id="UP001152799"/>
    </source>
</evidence>
<reference evidence="1" key="1">
    <citation type="submission" date="2022-01" db="EMBL/GenBank/DDBJ databases">
        <authorList>
            <person name="King R."/>
        </authorList>
    </citation>
    <scope>NUCLEOTIDE SEQUENCE</scope>
</reference>
<organism evidence="1 2">
    <name type="scientific">Ceutorhynchus assimilis</name>
    <name type="common">cabbage seed weevil</name>
    <dbReference type="NCBI Taxonomy" id="467358"/>
    <lineage>
        <taxon>Eukaryota</taxon>
        <taxon>Metazoa</taxon>
        <taxon>Ecdysozoa</taxon>
        <taxon>Arthropoda</taxon>
        <taxon>Hexapoda</taxon>
        <taxon>Insecta</taxon>
        <taxon>Pterygota</taxon>
        <taxon>Neoptera</taxon>
        <taxon>Endopterygota</taxon>
        <taxon>Coleoptera</taxon>
        <taxon>Polyphaga</taxon>
        <taxon>Cucujiformia</taxon>
        <taxon>Curculionidae</taxon>
        <taxon>Ceutorhynchinae</taxon>
        <taxon>Ceutorhynchus</taxon>
    </lineage>
</organism>
<accession>A0A9N9MX35</accession>
<dbReference type="EMBL" id="OU892285">
    <property type="protein sequence ID" value="CAG9773244.1"/>
    <property type="molecule type" value="Genomic_DNA"/>
</dbReference>
<proteinExistence type="predicted"/>
<protein>
    <submittedName>
        <fullName evidence="1">Uncharacterized protein</fullName>
    </submittedName>
</protein>
<keyword evidence="2" id="KW-1185">Reference proteome</keyword>
<sequence length="414" mass="47812">MSIKLRRNLRQWALKNNISHSALNDLLQALSLCGIRDLPNDDRSLVKTPRNIPSVETMGRGQYWHNGLGNCLKEMLIDLNQPCVVKLNFHVDGLPINKSSKHQFWPILTNIANMPHIWPLPIAIFYGEAKPPSADIFLKKFAKELLAIMNHGLIINEGFVQVKINEFICDRPAKSFIKCVVSFNAYDGCIKCTVRGEFFKTERHMSFPQLDCPKRTDSEFRRKIHSDHQMKDIDGAFQISPLEELPIEIIKDIVVADSLHLLDLRVMKKCLTIWVNGSKTFKMKFFSNQISIISSWLLSCNNCLPKEIHRSVRQLDCLSFWKATEFRTFLLYLGPLILRDHLPREIYRHHLLLFCAVTLCSTDYYSDKLDLAEKLFRDYIEGFISIYGMDSISSNIHNLNHVVDDVKRFGSLCL</sequence>
<dbReference type="PANTHER" id="PTHR33053">
    <property type="entry name" value="PROTEIN, PUTATIVE-RELATED"/>
    <property type="match status" value="1"/>
</dbReference>
<evidence type="ECO:0000313" key="1">
    <source>
        <dbReference type="EMBL" id="CAG9773244.1"/>
    </source>
</evidence>
<dbReference type="PANTHER" id="PTHR33053:SF25">
    <property type="entry name" value="TRANSPOSASE DOMAIN-CONTAINING PROTEIN"/>
    <property type="match status" value="1"/>
</dbReference>
<dbReference type="OrthoDB" id="7431418at2759"/>
<dbReference type="AlphaFoldDB" id="A0A9N9MX35"/>
<name>A0A9N9MX35_9CUCU</name>